<evidence type="ECO:0000256" key="5">
    <source>
        <dbReference type="ARBA" id="ARBA00022723"/>
    </source>
</evidence>
<dbReference type="eggNOG" id="COG2812">
    <property type="taxonomic scope" value="Bacteria"/>
</dbReference>
<dbReference type="InterPro" id="IPR008921">
    <property type="entry name" value="DNA_pol3_clamp-load_cplx_C"/>
</dbReference>
<dbReference type="CDD" id="cd18137">
    <property type="entry name" value="HLD_clamp_pol_III_gamma_tau"/>
    <property type="match status" value="1"/>
</dbReference>
<comment type="caution">
    <text evidence="13">The sequence shown here is derived from an EMBL/GenBank/DDBJ whole genome shotgun (WGS) entry which is preliminary data.</text>
</comment>
<dbReference type="CDD" id="cd00009">
    <property type="entry name" value="AAA"/>
    <property type="match status" value="1"/>
</dbReference>
<dbReference type="PANTHER" id="PTHR11669">
    <property type="entry name" value="REPLICATION FACTOR C / DNA POLYMERASE III GAMMA-TAU SUBUNIT"/>
    <property type="match status" value="1"/>
</dbReference>
<keyword evidence="14" id="KW-1185">Reference proteome</keyword>
<dbReference type="FunFam" id="3.40.50.300:FF:000014">
    <property type="entry name" value="DNA polymerase III subunit gamma/tau"/>
    <property type="match status" value="1"/>
</dbReference>
<name>G2J9W8_9BURK</name>
<evidence type="ECO:0000256" key="1">
    <source>
        <dbReference type="ARBA" id="ARBA00006360"/>
    </source>
</evidence>
<protein>
    <recommendedName>
        <fullName evidence="11">DNA polymerase III subunit gamma/tau</fullName>
        <ecNumber evidence="11">2.7.7.7</ecNumber>
    </recommendedName>
</protein>
<dbReference type="Gene3D" id="1.10.8.60">
    <property type="match status" value="1"/>
</dbReference>
<evidence type="ECO:0000256" key="8">
    <source>
        <dbReference type="ARBA" id="ARBA00022840"/>
    </source>
</evidence>
<dbReference type="GO" id="GO:0009360">
    <property type="term" value="C:DNA polymerase III complex"/>
    <property type="evidence" value="ECO:0007669"/>
    <property type="project" value="InterPro"/>
</dbReference>
<evidence type="ECO:0000256" key="10">
    <source>
        <dbReference type="ARBA" id="ARBA00049244"/>
    </source>
</evidence>
<dbReference type="FunFam" id="1.20.272.10:FF:000003">
    <property type="entry name" value="DNA polymerase III subunit gamma/tau"/>
    <property type="match status" value="1"/>
</dbReference>
<dbReference type="GO" id="GO:0003887">
    <property type="term" value="F:DNA-directed DNA polymerase activity"/>
    <property type="evidence" value="ECO:0007669"/>
    <property type="project" value="UniProtKB-KW"/>
</dbReference>
<dbReference type="Gene3D" id="1.20.272.10">
    <property type="match status" value="1"/>
</dbReference>
<evidence type="ECO:0000256" key="3">
    <source>
        <dbReference type="ARBA" id="ARBA00022695"/>
    </source>
</evidence>
<dbReference type="Gene3D" id="3.40.50.300">
    <property type="entry name" value="P-loop containing nucleotide triphosphate hydrolases"/>
    <property type="match status" value="1"/>
</dbReference>
<evidence type="ECO:0000256" key="11">
    <source>
        <dbReference type="RuleBase" id="RU364063"/>
    </source>
</evidence>
<dbReference type="Pfam" id="PF12169">
    <property type="entry name" value="DNA_pol3_gamma3"/>
    <property type="match status" value="1"/>
</dbReference>
<dbReference type="GO" id="GO:0006261">
    <property type="term" value="P:DNA-templated DNA replication"/>
    <property type="evidence" value="ECO:0007669"/>
    <property type="project" value="TreeGrafter"/>
</dbReference>
<evidence type="ECO:0000256" key="4">
    <source>
        <dbReference type="ARBA" id="ARBA00022705"/>
    </source>
</evidence>
<comment type="catalytic activity">
    <reaction evidence="10 11">
        <text>DNA(n) + a 2'-deoxyribonucleoside 5'-triphosphate = DNA(n+1) + diphosphate</text>
        <dbReference type="Rhea" id="RHEA:22508"/>
        <dbReference type="Rhea" id="RHEA-COMP:17339"/>
        <dbReference type="Rhea" id="RHEA-COMP:17340"/>
        <dbReference type="ChEBI" id="CHEBI:33019"/>
        <dbReference type="ChEBI" id="CHEBI:61560"/>
        <dbReference type="ChEBI" id="CHEBI:173112"/>
        <dbReference type="EC" id="2.7.7.7"/>
    </reaction>
</comment>
<accession>G2J9W8</accession>
<dbReference type="FunFam" id="1.10.8.60:FF:000013">
    <property type="entry name" value="DNA polymerase III subunit gamma/tau"/>
    <property type="match status" value="1"/>
</dbReference>
<dbReference type="SMART" id="SM00382">
    <property type="entry name" value="AAA"/>
    <property type="match status" value="1"/>
</dbReference>
<evidence type="ECO:0000256" key="9">
    <source>
        <dbReference type="ARBA" id="ARBA00022932"/>
    </source>
</evidence>
<dbReference type="PANTHER" id="PTHR11669:SF0">
    <property type="entry name" value="PROTEIN STICHEL-LIKE 2"/>
    <property type="match status" value="1"/>
</dbReference>
<keyword evidence="7" id="KW-0862">Zinc</keyword>
<keyword evidence="6 11" id="KW-0547">Nucleotide-binding</keyword>
<dbReference type="Pfam" id="PF22608">
    <property type="entry name" value="DNAX_ATPase_lid"/>
    <property type="match status" value="1"/>
</dbReference>
<gene>
    <name evidence="13" type="primary">dnaXZ</name>
    <name evidence="11" type="synonym">dnaX</name>
    <name evidence="13" type="ORF">CAGGBEG34_260013</name>
</gene>
<dbReference type="InterPro" id="IPR003593">
    <property type="entry name" value="AAA+_ATPase"/>
</dbReference>
<dbReference type="SUPFAM" id="SSF52540">
    <property type="entry name" value="P-loop containing nucleoside triphosphate hydrolases"/>
    <property type="match status" value="1"/>
</dbReference>
<reference evidence="13 14" key="1">
    <citation type="submission" date="2011-08" db="EMBL/GenBank/DDBJ databases">
        <title>The genome of the obligate endobacterium of an arbuscular mycorrhizal fungus reveals an interphylum network of nutritional interactions.</title>
        <authorList>
            <person name="Ghignone S."/>
            <person name="Salvioli A."/>
            <person name="Anca I."/>
            <person name="Lumini E."/>
            <person name="Ortu G."/>
            <person name="Petiti L."/>
            <person name="Cruveiller S."/>
            <person name="Bianciotto V."/>
            <person name="Piffanelli P."/>
            <person name="Lanfranco L."/>
            <person name="Bonfante P."/>
        </authorList>
    </citation>
    <scope>NUCLEOTIDE SEQUENCE [LARGE SCALE GENOMIC DNA]</scope>
    <source>
        <strain evidence="13 14">BEG34</strain>
    </source>
</reference>
<dbReference type="STRING" id="1070319.CAGGBEG34_260013"/>
<proteinExistence type="inferred from homology"/>
<evidence type="ECO:0000256" key="6">
    <source>
        <dbReference type="ARBA" id="ARBA00022741"/>
    </source>
</evidence>
<organism evidence="13 14">
    <name type="scientific">Candidatus Glomeribacter gigasporarum BEG34</name>
    <dbReference type="NCBI Taxonomy" id="1070319"/>
    <lineage>
        <taxon>Bacteria</taxon>
        <taxon>Pseudomonadati</taxon>
        <taxon>Pseudomonadota</taxon>
        <taxon>Betaproteobacteria</taxon>
        <taxon>Burkholderiales</taxon>
        <taxon>Burkholderiaceae</taxon>
        <taxon>Candidatus Glomeribacter</taxon>
    </lineage>
</organism>
<keyword evidence="8 11" id="KW-0067">ATP-binding</keyword>
<keyword evidence="3 11" id="KW-0548">Nucleotidyltransferase</keyword>
<evidence type="ECO:0000313" key="14">
    <source>
        <dbReference type="Proteomes" id="UP000054051"/>
    </source>
</evidence>
<dbReference type="InterPro" id="IPR012763">
    <property type="entry name" value="DNA_pol_III_sug/sutau_N"/>
</dbReference>
<dbReference type="Proteomes" id="UP000054051">
    <property type="component" value="Unassembled WGS sequence"/>
</dbReference>
<keyword evidence="4 11" id="KW-0235">DNA replication</keyword>
<dbReference type="InterPro" id="IPR027417">
    <property type="entry name" value="P-loop_NTPase"/>
</dbReference>
<evidence type="ECO:0000259" key="12">
    <source>
        <dbReference type="SMART" id="SM00382"/>
    </source>
</evidence>
<dbReference type="GO" id="GO:0046872">
    <property type="term" value="F:metal ion binding"/>
    <property type="evidence" value="ECO:0007669"/>
    <property type="project" value="UniProtKB-KW"/>
</dbReference>
<dbReference type="InterPro" id="IPR022754">
    <property type="entry name" value="DNA_pol_III_gamma-3"/>
</dbReference>
<dbReference type="GO" id="GO:0003677">
    <property type="term" value="F:DNA binding"/>
    <property type="evidence" value="ECO:0007669"/>
    <property type="project" value="InterPro"/>
</dbReference>
<dbReference type="AlphaFoldDB" id="G2J9W8"/>
<comment type="similarity">
    <text evidence="1 11">Belongs to the DnaX/STICHEL family.</text>
</comment>
<dbReference type="Pfam" id="PF13177">
    <property type="entry name" value="DNA_pol3_delta2"/>
    <property type="match status" value="1"/>
</dbReference>
<dbReference type="InterPro" id="IPR050238">
    <property type="entry name" value="DNA_Rep/Repair_Clamp_Loader"/>
</dbReference>
<keyword evidence="2 11" id="KW-0808">Transferase</keyword>
<dbReference type="OrthoDB" id="9810148at2"/>
<feature type="domain" description="AAA+ ATPase" evidence="12">
    <location>
        <begin position="37"/>
        <end position="179"/>
    </location>
</feature>
<dbReference type="EMBL" id="CAFB01000043">
    <property type="protein sequence ID" value="CCD29565.1"/>
    <property type="molecule type" value="Genomic_DNA"/>
</dbReference>
<keyword evidence="5" id="KW-0479">Metal-binding</keyword>
<dbReference type="SUPFAM" id="SSF48019">
    <property type="entry name" value="post-AAA+ oligomerization domain-like"/>
    <property type="match status" value="1"/>
</dbReference>
<dbReference type="GO" id="GO:0005524">
    <property type="term" value="F:ATP binding"/>
    <property type="evidence" value="ECO:0007669"/>
    <property type="project" value="UniProtKB-KW"/>
</dbReference>
<evidence type="ECO:0000313" key="13">
    <source>
        <dbReference type="EMBL" id="CCD29565.1"/>
    </source>
</evidence>
<comment type="function">
    <text evidence="11">DNA polymerase III is a complex, multichain enzyme responsible for most of the replicative synthesis in bacteria. This DNA polymerase also exhibits 3' to 5' exonuclease activity.</text>
</comment>
<dbReference type="InterPro" id="IPR045085">
    <property type="entry name" value="HLD_clamp_pol_III_gamma_tau"/>
</dbReference>
<keyword evidence="9 11" id="KW-0239">DNA-directed DNA polymerase</keyword>
<evidence type="ECO:0000256" key="2">
    <source>
        <dbReference type="ARBA" id="ARBA00022679"/>
    </source>
</evidence>
<dbReference type="NCBIfam" id="TIGR02397">
    <property type="entry name" value="dnaX_nterm"/>
    <property type="match status" value="1"/>
</dbReference>
<sequence length="435" mass="47778">MTYQVLARKWRPKDFASLVGQAHVVKALTHALERQQLHHAYLLSGTRGVGKTTLARILTKALNCETGISATPCGQCQTCVEIDATRSVDYIEMDAASNRSVDEMSALLERAIYAPVAARFQVYMIDEAHMLTHHAFNAMLKTLEEPPPHLKFILATTDPKKIPVTVLSRCLQFNLKQMPAEQISAALEKILVAENVRFEPRAVHLLARAAHGSMRDALSLTDQAIAYAARDLSLAAIREMLGAVEQRYLVQLLDAVVERNGAAVLELADEMAAHSVSFAHALQDLASLLHQIAWSQYAPDSIPDAEVNGEEIRRFAGVLPPEEVQLYYQIVTIGRSELGLAPDEYAGFTMTLLRMLAFCAVDANDCRTPQTTSKTEARSASPARAALEVLNGVRSVDDQAAVQRQQDAERALKQDPFVKQLARDFGATLIPGSVQ</sequence>
<evidence type="ECO:0000256" key="7">
    <source>
        <dbReference type="ARBA" id="ARBA00022833"/>
    </source>
</evidence>
<dbReference type="EC" id="2.7.7.7" evidence="11"/>
<comment type="subunit">
    <text evidence="11">DNA polymerase III contains a core (composed of alpha, epsilon and theta chains) that associates with a tau subunit. This core dimerizes to form the POLIII' complex. PolIII' associates with the gamma complex (composed of gamma, delta, delta', psi and chi chains) and with the beta chain to form the complete DNA polymerase III complex.</text>
</comment>